<dbReference type="Proteomes" id="UP001432027">
    <property type="component" value="Unassembled WGS sequence"/>
</dbReference>
<evidence type="ECO:0000313" key="1">
    <source>
        <dbReference type="EMBL" id="GMS94383.1"/>
    </source>
</evidence>
<evidence type="ECO:0000313" key="2">
    <source>
        <dbReference type="Proteomes" id="UP001432027"/>
    </source>
</evidence>
<keyword evidence="2" id="KW-1185">Reference proteome</keyword>
<accession>A0AAV5TJC2</accession>
<name>A0AAV5TJC2_9BILA</name>
<reference evidence="1" key="1">
    <citation type="submission" date="2023-10" db="EMBL/GenBank/DDBJ databases">
        <title>Genome assembly of Pristionchus species.</title>
        <authorList>
            <person name="Yoshida K."/>
            <person name="Sommer R.J."/>
        </authorList>
    </citation>
    <scope>NUCLEOTIDE SEQUENCE</scope>
    <source>
        <strain evidence="1">RS0144</strain>
    </source>
</reference>
<dbReference type="EMBL" id="BTSX01000004">
    <property type="protein sequence ID" value="GMS94383.1"/>
    <property type="molecule type" value="Genomic_DNA"/>
</dbReference>
<sequence>LCLALLGFAEARVTFTSSEVLQASDLVNTRANFKCVNGCKVYTDSKSASLFIMEYNEQTKFESEVVKFQDMGGLIGALPEPYNLKPSKNYFIENRAEADPTFVFYAVDNNAPNFDTQVMIIDDDWGIDGDGATRMFTILSSKFDSVRYNQFDGAFQEGYPRIYSVGFDAVAEMGCQPLYQSRSQESATMAAITVFSPISTVDYGREGKHNMHVKWNKDATITQNAKSSTVYSSPGYVGCRYNSDQSYSSSKTSLQDTFTLKATSLDVNAVFHLQTADDALHLKINDDKLDFFGSPSYTKHYNTDSYDVDIKWTRKSANANFALQLDFGLGKTDDTKTTAKVDESTTSS</sequence>
<protein>
    <submittedName>
        <fullName evidence="1">Uncharacterized protein</fullName>
    </submittedName>
</protein>
<gene>
    <name evidence="1" type="ORF">PENTCL1PPCAC_16558</name>
</gene>
<feature type="non-terminal residue" evidence="1">
    <location>
        <position position="1"/>
    </location>
</feature>
<feature type="non-terminal residue" evidence="1">
    <location>
        <position position="348"/>
    </location>
</feature>
<organism evidence="1 2">
    <name type="scientific">Pristionchus entomophagus</name>
    <dbReference type="NCBI Taxonomy" id="358040"/>
    <lineage>
        <taxon>Eukaryota</taxon>
        <taxon>Metazoa</taxon>
        <taxon>Ecdysozoa</taxon>
        <taxon>Nematoda</taxon>
        <taxon>Chromadorea</taxon>
        <taxon>Rhabditida</taxon>
        <taxon>Rhabditina</taxon>
        <taxon>Diplogasteromorpha</taxon>
        <taxon>Diplogasteroidea</taxon>
        <taxon>Neodiplogasteridae</taxon>
        <taxon>Pristionchus</taxon>
    </lineage>
</organism>
<comment type="caution">
    <text evidence="1">The sequence shown here is derived from an EMBL/GenBank/DDBJ whole genome shotgun (WGS) entry which is preliminary data.</text>
</comment>
<proteinExistence type="predicted"/>
<dbReference type="AlphaFoldDB" id="A0AAV5TJC2"/>